<name>A0ACB8UXT1_9EURO</name>
<evidence type="ECO:0000313" key="1">
    <source>
        <dbReference type="EMBL" id="KAI2387668.1"/>
    </source>
</evidence>
<protein>
    <submittedName>
        <fullName evidence="1">Uncharacterized protein</fullName>
    </submittedName>
</protein>
<gene>
    <name evidence="1" type="ORF">LOY88_002998</name>
</gene>
<sequence length="306" mass="34462">MGEQPSDDDNGLLQRLNALKPSSVQLEFGKIPREVIEDVDTDDEDYSYAIDGDPLSARFRDLGGSPTYLRSSHSVPEQEEDVENLLADLRVRENWKLEYELEAENEINSLVDQAKKFVLSSSASNLQPHSDHQHQLLRAGDDSITKLLETPCLPPKHDLEEKEADAEAEDYVRKILDKLRTPTSLDHDIPTPESPTDRPHTNNTQDLTKKELQAADGSLALPSVPTADPINRNKDSKKKNIFTTSSESTPSWCCICNDNANLKCLDCPDLLLFCSRCWKEMHLVEGSEEERQHRAVEFDKRTPIGA</sequence>
<accession>A0ACB8UXT1</accession>
<reference evidence="1" key="1">
    <citation type="journal article" date="2022" name="bioRxiv">
        <title>Population genetic analysis of Ophidiomyces ophidiicola, the causative agent of snake fungal disease, indicates recent introductions to the USA.</title>
        <authorList>
            <person name="Ladner J.T."/>
            <person name="Palmer J.M."/>
            <person name="Ettinger C.L."/>
            <person name="Stajich J.E."/>
            <person name="Farrell T.M."/>
            <person name="Glorioso B.M."/>
            <person name="Lawson B."/>
            <person name="Price S.J."/>
            <person name="Stengle A.G."/>
            <person name="Grear D.A."/>
            <person name="Lorch J.M."/>
        </authorList>
    </citation>
    <scope>NUCLEOTIDE SEQUENCE</scope>
    <source>
        <strain evidence="1">NWHC 24266-5</strain>
    </source>
</reference>
<proteinExistence type="predicted"/>
<comment type="caution">
    <text evidence="1">The sequence shown here is derived from an EMBL/GenBank/DDBJ whole genome shotgun (WGS) entry which is preliminary data.</text>
</comment>
<dbReference type="EMBL" id="JALBCA010000037">
    <property type="protein sequence ID" value="KAI2387668.1"/>
    <property type="molecule type" value="Genomic_DNA"/>
</dbReference>
<organism evidence="1">
    <name type="scientific">Ophidiomyces ophidiicola</name>
    <dbReference type="NCBI Taxonomy" id="1387563"/>
    <lineage>
        <taxon>Eukaryota</taxon>
        <taxon>Fungi</taxon>
        <taxon>Dikarya</taxon>
        <taxon>Ascomycota</taxon>
        <taxon>Pezizomycotina</taxon>
        <taxon>Eurotiomycetes</taxon>
        <taxon>Eurotiomycetidae</taxon>
        <taxon>Onygenales</taxon>
        <taxon>Onygenaceae</taxon>
        <taxon>Ophidiomyces</taxon>
    </lineage>
</organism>